<dbReference type="OrthoDB" id="9806005at2"/>
<comment type="caution">
    <text evidence="1">The sequence shown here is derived from an EMBL/GenBank/DDBJ whole genome shotgun (WGS) entry which is preliminary data.</text>
</comment>
<proteinExistence type="predicted"/>
<dbReference type="EMBL" id="WEGJ01000008">
    <property type="protein sequence ID" value="MQY12642.1"/>
    <property type="molecule type" value="Genomic_DNA"/>
</dbReference>
<dbReference type="InterPro" id="IPR039968">
    <property type="entry name" value="BcerS-like"/>
</dbReference>
<dbReference type="SUPFAM" id="SSF55729">
    <property type="entry name" value="Acyl-CoA N-acyltransferases (Nat)"/>
    <property type="match status" value="1"/>
</dbReference>
<evidence type="ECO:0000313" key="1">
    <source>
        <dbReference type="EMBL" id="MQY12642.1"/>
    </source>
</evidence>
<dbReference type="PANTHER" id="PTHR41368:SF1">
    <property type="entry name" value="PROTEIN YGHO"/>
    <property type="match status" value="1"/>
</dbReference>
<dbReference type="PANTHER" id="PTHR41368">
    <property type="entry name" value="PROTEIN YGHO"/>
    <property type="match status" value="1"/>
</dbReference>
<dbReference type="InterPro" id="IPR016181">
    <property type="entry name" value="Acyl_CoA_acyltransferase"/>
</dbReference>
<evidence type="ECO:0008006" key="3">
    <source>
        <dbReference type="Google" id="ProtNLM"/>
    </source>
</evidence>
<reference evidence="1 2" key="1">
    <citation type="submission" date="2019-10" db="EMBL/GenBank/DDBJ databases">
        <title>Streptomyces smaragdinus sp. nov. and Streptomyces fabii sp. nov., isolated from the gut of fungus growing-termite Macrotermes natalensis.</title>
        <authorList>
            <person name="Schwitalla J."/>
            <person name="Benndorf R."/>
            <person name="Martin K."/>
            <person name="De Beer W."/>
            <person name="Kaster A.-K."/>
            <person name="Vollmers J."/>
            <person name="Poulsen M."/>
            <person name="Beemelmanns C."/>
        </authorList>
    </citation>
    <scope>NUCLEOTIDE SEQUENCE [LARGE SCALE GENOMIC DNA]</scope>
    <source>
        <strain evidence="1 2">RB5</strain>
    </source>
</reference>
<protein>
    <recommendedName>
        <fullName evidence="3">N-acetyltransferase domain-containing protein</fullName>
    </recommendedName>
</protein>
<dbReference type="Gene3D" id="3.40.630.30">
    <property type="match status" value="1"/>
</dbReference>
<dbReference type="RefSeq" id="WP_153452274.1">
    <property type="nucleotide sequence ID" value="NZ_WEGJ01000008.1"/>
</dbReference>
<dbReference type="Proteomes" id="UP000466345">
    <property type="component" value="Unassembled WGS sequence"/>
</dbReference>
<organism evidence="1 2">
    <name type="scientific">Streptomyces smaragdinus</name>
    <dbReference type="NCBI Taxonomy" id="2585196"/>
    <lineage>
        <taxon>Bacteria</taxon>
        <taxon>Bacillati</taxon>
        <taxon>Actinomycetota</taxon>
        <taxon>Actinomycetes</taxon>
        <taxon>Kitasatosporales</taxon>
        <taxon>Streptomycetaceae</taxon>
        <taxon>Streptomyces</taxon>
    </lineage>
</organism>
<evidence type="ECO:0000313" key="2">
    <source>
        <dbReference type="Proteomes" id="UP000466345"/>
    </source>
</evidence>
<keyword evidence="2" id="KW-1185">Reference proteome</keyword>
<gene>
    <name evidence="1" type="ORF">SRB5_27780</name>
</gene>
<accession>A0A7K0CI30</accession>
<dbReference type="AlphaFoldDB" id="A0A7K0CI30"/>
<name>A0A7K0CI30_9ACTN</name>
<sequence>MTTAPVTDRRALRDFTDLPLRLHPRDRYVPLLREQITTWYETGATELHLAYDAAGRPAGRICLHRDAAFDAKRGVRQQLFGLTEFTDADVAGELFALAARTGHDTDRLFGPVALLPNETGGVITSGFEHRGFTDSAWNPGHYPAAYRQHGFCPAFPADTWICDSIRTVDPDTAYRFDDTRIAAEGLRIHHGSRRRLDAQLPLLRAMLNASFEQLGYYTEISAEKLAAQTDGLAHLLDERLLLFLARDSRPVAFVLALPDISYFLMRHGGRMALPQQLRLLATRRRYRREAVLIVKGTVPGEQGKGYLTLLSRELTRNLRTAGYHTLRSTYVEHDNPASAASYRRIGGRPLHGHTFYERNLR</sequence>